<sequence length="443" mass="51048">MIQDSGADESAGVTLKDRLEYALLPNGIRQQEQFLPSSCLESICTEVSVFTELSGYFDKEEAKQATSYICDRRRPAKKIFAILALINRIELIRPFQNAALFDQDLPLTTNIEESKVRSRWVDDQRSVLLTRSLQDIKAIRDFNLKQWCVNIPFFERGVGHLSGDLVLHSDTIIPWESAGHSIITGGYGYVQKVKIHKDHHSFLKLLGKSIKSVSFPGWTAEPPVAKTEALGYTLISNQSTFYTFLKKQPAIHSEFSRLQTLASLGFTADHLEQEKADVPRIDARKNTVHLNMTWMLLEHKAREEFREARKQDALFSGDWNYVQSGENDIEDNFSQRHIEMKRTKTFHRLSRDHLKIGYVKRSRAARKEKARLDQANSSAGSKQFEQIPRLKPSVSQWITKLVNQIRYKNGPTFLGEFLEFIEKEMLHPDRIYVMVWGDWSIDL</sequence>
<organism evidence="1 2">
    <name type="scientific">Fusarium anthophilum</name>
    <dbReference type="NCBI Taxonomy" id="48485"/>
    <lineage>
        <taxon>Eukaryota</taxon>
        <taxon>Fungi</taxon>
        <taxon>Dikarya</taxon>
        <taxon>Ascomycota</taxon>
        <taxon>Pezizomycotina</taxon>
        <taxon>Sordariomycetes</taxon>
        <taxon>Hypocreomycetidae</taxon>
        <taxon>Hypocreales</taxon>
        <taxon>Nectriaceae</taxon>
        <taxon>Fusarium</taxon>
        <taxon>Fusarium fujikuroi species complex</taxon>
    </lineage>
</organism>
<dbReference type="AlphaFoldDB" id="A0A8H5EAZ7"/>
<keyword evidence="2" id="KW-1185">Reference proteome</keyword>
<evidence type="ECO:0000313" key="1">
    <source>
        <dbReference type="EMBL" id="KAF5253342.1"/>
    </source>
</evidence>
<gene>
    <name evidence="1" type="ORF">FANTH_1754</name>
</gene>
<accession>A0A8H5EAZ7</accession>
<reference evidence="1 2" key="1">
    <citation type="journal article" date="2020" name="BMC Genomics">
        <title>Correction to: Identification and distribution of gene clusters required for synthesis of sphingolipid metabolism inhibitors in diverse species of the filamentous fungus Fusarium.</title>
        <authorList>
            <person name="Kim H.S."/>
            <person name="Lohmar J.M."/>
            <person name="Busman M."/>
            <person name="Brown D.W."/>
            <person name="Naumann T.A."/>
            <person name="Divon H.H."/>
            <person name="Lysoe E."/>
            <person name="Uhlig S."/>
            <person name="Proctor R.H."/>
        </authorList>
    </citation>
    <scope>NUCLEOTIDE SEQUENCE [LARGE SCALE GENOMIC DNA]</scope>
    <source>
        <strain evidence="1 2">NRRL 25214</strain>
    </source>
</reference>
<dbReference type="Proteomes" id="UP000573603">
    <property type="component" value="Unassembled WGS sequence"/>
</dbReference>
<protein>
    <submittedName>
        <fullName evidence="1">Uncharacterized protein</fullName>
    </submittedName>
</protein>
<evidence type="ECO:0000313" key="2">
    <source>
        <dbReference type="Proteomes" id="UP000573603"/>
    </source>
</evidence>
<proteinExistence type="predicted"/>
<dbReference type="EMBL" id="JABEVY010000039">
    <property type="protein sequence ID" value="KAF5253342.1"/>
    <property type="molecule type" value="Genomic_DNA"/>
</dbReference>
<comment type="caution">
    <text evidence="1">The sequence shown here is derived from an EMBL/GenBank/DDBJ whole genome shotgun (WGS) entry which is preliminary data.</text>
</comment>
<name>A0A8H5EAZ7_9HYPO</name>